<comment type="caution">
    <text evidence="1">The sequence shown here is derived from an EMBL/GenBank/DDBJ whole genome shotgun (WGS) entry which is preliminary data.</text>
</comment>
<accession>A0A811NAB4</accession>
<gene>
    <name evidence="1" type="ORF">NCGR_LOCUS14740</name>
</gene>
<protein>
    <submittedName>
        <fullName evidence="1">Uncharacterized protein</fullName>
    </submittedName>
</protein>
<evidence type="ECO:0000313" key="1">
    <source>
        <dbReference type="EMBL" id="CAD6221466.1"/>
    </source>
</evidence>
<evidence type="ECO:0000313" key="2">
    <source>
        <dbReference type="Proteomes" id="UP000604825"/>
    </source>
</evidence>
<dbReference type="AlphaFoldDB" id="A0A811NAB4"/>
<keyword evidence="2" id="KW-1185">Reference proteome</keyword>
<dbReference type="OrthoDB" id="10386112at2759"/>
<dbReference type="PANTHER" id="PTHR33186">
    <property type="entry name" value="OS10G0136150 PROTEIN-RELATED"/>
    <property type="match status" value="1"/>
</dbReference>
<dbReference type="Proteomes" id="UP000604825">
    <property type="component" value="Unassembled WGS sequence"/>
</dbReference>
<proteinExistence type="predicted"/>
<name>A0A811NAB4_9POAL</name>
<dbReference type="EMBL" id="CAJGYO010000003">
    <property type="protein sequence ID" value="CAD6221466.1"/>
    <property type="molecule type" value="Genomic_DNA"/>
</dbReference>
<dbReference type="PANTHER" id="PTHR33186:SF15">
    <property type="entry name" value="OS06G0249850 PROTEIN"/>
    <property type="match status" value="1"/>
</dbReference>
<reference evidence="1" key="1">
    <citation type="submission" date="2020-10" db="EMBL/GenBank/DDBJ databases">
        <authorList>
            <person name="Han B."/>
            <person name="Lu T."/>
            <person name="Zhao Q."/>
            <person name="Huang X."/>
            <person name="Zhao Y."/>
        </authorList>
    </citation>
    <scope>NUCLEOTIDE SEQUENCE</scope>
</reference>
<sequence length="150" mass="16916">MALDARHGRVLLSHYSPTSRRESEEDLVVCDTVKGDLLTLPWLYHWCRNDWTATLVCAVAGCDHLDYARGPFRVVFLGIDKAWPFVMSVCLYSSEVGAWSEYCGFSLLTTIAAWHPTNLGPCALVWNPLFFRCCTGILEPDLDTQDSNVR</sequence>
<organism evidence="1 2">
    <name type="scientific">Miscanthus lutarioriparius</name>
    <dbReference type="NCBI Taxonomy" id="422564"/>
    <lineage>
        <taxon>Eukaryota</taxon>
        <taxon>Viridiplantae</taxon>
        <taxon>Streptophyta</taxon>
        <taxon>Embryophyta</taxon>
        <taxon>Tracheophyta</taxon>
        <taxon>Spermatophyta</taxon>
        <taxon>Magnoliopsida</taxon>
        <taxon>Liliopsida</taxon>
        <taxon>Poales</taxon>
        <taxon>Poaceae</taxon>
        <taxon>PACMAD clade</taxon>
        <taxon>Panicoideae</taxon>
        <taxon>Andropogonodae</taxon>
        <taxon>Andropogoneae</taxon>
        <taxon>Saccharinae</taxon>
        <taxon>Miscanthus</taxon>
    </lineage>
</organism>